<evidence type="ECO:0000259" key="1">
    <source>
        <dbReference type="Pfam" id="PF02607"/>
    </source>
</evidence>
<dbReference type="AlphaFoldDB" id="A0A455SS57"/>
<feature type="domain" description="HTH merR-type" evidence="2">
    <location>
        <begin position="66"/>
        <end position="121"/>
    </location>
</feature>
<protein>
    <recommendedName>
        <fullName evidence="4">MerR family transcriptional regulator</fullName>
    </recommendedName>
</protein>
<sequence>MERYTESIHENQIITKSPSLKRVAYHPLKNTRLDHISIVQTPPDDGLPHLDLYSATPCLDLEATVSATGIPAMTLRTWERLYGIPAAWRTSNNYSLYSQRDVAALRWIRKQLTRQISVRQAMVELTQHEPGYAAQKGVHTRLQRALFLPGRELHVLLDPLLRAIAQFDEAGANHLLQEAFDTHPAQRVCQHLLQPVLLKVVEMCHSGVFPKATEVFAAKITRLQVVHLIEAGFSPKAALQHLNDLPRQAEEAYNALRQQQRRHAFHVPELPRIRLLLLEAIQQNDEHHIQNILDEAFFYYSVEEICLHLLHPLLAQQTCLVPFSTILRFAAQHVQPRLLHLLHASTEHRQGPAIFIGRTIYKDDELETLMLALCWQRQRFNVYYPEHIQEGSRLIQTIESVQPEIVYLSASSRTRLRELTATIRDIGKLPPPHPLICFGGRAFQTSPHLARSIKGIFLGVNPLLATEQLQELIKRLTATTTGPL</sequence>
<organism evidence="3">
    <name type="scientific">Thermosporothrix sp. COM3</name>
    <dbReference type="NCBI Taxonomy" id="2490863"/>
    <lineage>
        <taxon>Bacteria</taxon>
        <taxon>Bacillati</taxon>
        <taxon>Chloroflexota</taxon>
        <taxon>Ktedonobacteria</taxon>
        <taxon>Ktedonobacterales</taxon>
        <taxon>Thermosporotrichaceae</taxon>
        <taxon>Thermosporothrix</taxon>
    </lineage>
</organism>
<evidence type="ECO:0000259" key="2">
    <source>
        <dbReference type="Pfam" id="PF13411"/>
    </source>
</evidence>
<dbReference type="Pfam" id="PF02607">
    <property type="entry name" value="B12-binding_2"/>
    <property type="match status" value="1"/>
</dbReference>
<dbReference type="Gene3D" id="3.40.50.280">
    <property type="entry name" value="Cobalamin-binding domain"/>
    <property type="match status" value="1"/>
</dbReference>
<dbReference type="Pfam" id="PF13411">
    <property type="entry name" value="MerR_1"/>
    <property type="match status" value="1"/>
</dbReference>
<dbReference type="SUPFAM" id="SSF46955">
    <property type="entry name" value="Putative DNA-binding domain"/>
    <property type="match status" value="1"/>
</dbReference>
<dbReference type="EMBL" id="AP019376">
    <property type="protein sequence ID" value="BBH90298.1"/>
    <property type="molecule type" value="Genomic_DNA"/>
</dbReference>
<dbReference type="InterPro" id="IPR036594">
    <property type="entry name" value="Meth_synthase_dom"/>
</dbReference>
<dbReference type="InterPro" id="IPR000551">
    <property type="entry name" value="MerR-type_HTH_dom"/>
</dbReference>
<gene>
    <name evidence="3" type="ORF">KTC_50490</name>
</gene>
<dbReference type="InterPro" id="IPR003759">
    <property type="entry name" value="Cbl-bd_cap"/>
</dbReference>
<dbReference type="GO" id="GO:0006355">
    <property type="term" value="P:regulation of DNA-templated transcription"/>
    <property type="evidence" value="ECO:0007669"/>
    <property type="project" value="InterPro"/>
</dbReference>
<dbReference type="InterPro" id="IPR009061">
    <property type="entry name" value="DNA-bd_dom_put_sf"/>
</dbReference>
<name>A0A455SS57_9CHLR</name>
<feature type="domain" description="B12-binding N-terminal" evidence="1">
    <location>
        <begin position="157"/>
        <end position="222"/>
    </location>
</feature>
<evidence type="ECO:0008006" key="4">
    <source>
        <dbReference type="Google" id="ProtNLM"/>
    </source>
</evidence>
<dbReference type="Gene3D" id="1.10.1240.10">
    <property type="entry name" value="Methionine synthase domain"/>
    <property type="match status" value="1"/>
</dbReference>
<proteinExistence type="predicted"/>
<dbReference type="Gene3D" id="1.10.1660.10">
    <property type="match status" value="1"/>
</dbReference>
<dbReference type="GO" id="GO:0003677">
    <property type="term" value="F:DNA binding"/>
    <property type="evidence" value="ECO:0007669"/>
    <property type="project" value="InterPro"/>
</dbReference>
<accession>A0A455SS57</accession>
<reference evidence="3" key="1">
    <citation type="submission" date="2018-12" db="EMBL/GenBank/DDBJ databases">
        <title>Novel natural products biosynthetic potential of the class Ktedonobacteria.</title>
        <authorList>
            <person name="Zheng Y."/>
            <person name="Saitou A."/>
            <person name="Wang C.M."/>
            <person name="Toyoda A."/>
            <person name="Minakuchi Y."/>
            <person name="Sekiguchi Y."/>
            <person name="Ueda K."/>
            <person name="Takano H."/>
            <person name="Sakai Y."/>
            <person name="Yokota A."/>
            <person name="Yabe S."/>
        </authorList>
    </citation>
    <scope>NUCLEOTIDE SEQUENCE</scope>
    <source>
        <strain evidence="3">COM3</strain>
    </source>
</reference>
<evidence type="ECO:0000313" key="3">
    <source>
        <dbReference type="EMBL" id="BBH90298.1"/>
    </source>
</evidence>